<dbReference type="Gene3D" id="3.40.630.30">
    <property type="match status" value="1"/>
</dbReference>
<feature type="domain" description="N-acetyltransferase" evidence="3">
    <location>
        <begin position="4"/>
        <end position="196"/>
    </location>
</feature>
<dbReference type="InterPro" id="IPR016181">
    <property type="entry name" value="Acyl_CoA_acyltransferase"/>
</dbReference>
<dbReference type="AlphaFoldDB" id="A0A9D9EI72"/>
<keyword evidence="1" id="KW-0808">Transferase</keyword>
<evidence type="ECO:0000313" key="4">
    <source>
        <dbReference type="EMBL" id="MBO8448069.1"/>
    </source>
</evidence>
<reference evidence="4" key="2">
    <citation type="journal article" date="2021" name="PeerJ">
        <title>Extensive microbial diversity within the chicken gut microbiome revealed by metagenomics and culture.</title>
        <authorList>
            <person name="Gilroy R."/>
            <person name="Ravi A."/>
            <person name="Getino M."/>
            <person name="Pursley I."/>
            <person name="Horton D.L."/>
            <person name="Alikhan N.F."/>
            <person name="Baker D."/>
            <person name="Gharbi K."/>
            <person name="Hall N."/>
            <person name="Watson M."/>
            <person name="Adriaenssens E.M."/>
            <person name="Foster-Nyarko E."/>
            <person name="Jarju S."/>
            <person name="Secka A."/>
            <person name="Antonio M."/>
            <person name="Oren A."/>
            <person name="Chaudhuri R.R."/>
            <person name="La Ragione R."/>
            <person name="Hildebrand F."/>
            <person name="Pallen M.J."/>
        </authorList>
    </citation>
    <scope>NUCLEOTIDE SEQUENCE</scope>
    <source>
        <strain evidence="4">20514</strain>
    </source>
</reference>
<dbReference type="SUPFAM" id="SSF55729">
    <property type="entry name" value="Acyl-CoA N-acyltransferases (Nat)"/>
    <property type="match status" value="1"/>
</dbReference>
<dbReference type="InterPro" id="IPR000182">
    <property type="entry name" value="GNAT_dom"/>
</dbReference>
<evidence type="ECO:0000313" key="5">
    <source>
        <dbReference type="Proteomes" id="UP000810252"/>
    </source>
</evidence>
<dbReference type="PANTHER" id="PTHR43420:SF47">
    <property type="entry name" value="N-ACETYLTRANSFERASE DOMAIN-CONTAINING PROTEIN"/>
    <property type="match status" value="1"/>
</dbReference>
<evidence type="ECO:0000256" key="1">
    <source>
        <dbReference type="ARBA" id="ARBA00022679"/>
    </source>
</evidence>
<reference evidence="4" key="1">
    <citation type="submission" date="2020-10" db="EMBL/GenBank/DDBJ databases">
        <authorList>
            <person name="Gilroy R."/>
        </authorList>
    </citation>
    <scope>NUCLEOTIDE SEQUENCE</scope>
    <source>
        <strain evidence="4">20514</strain>
    </source>
</reference>
<dbReference type="Proteomes" id="UP000810252">
    <property type="component" value="Unassembled WGS sequence"/>
</dbReference>
<dbReference type="InterPro" id="IPR050680">
    <property type="entry name" value="YpeA/RimI_acetyltransf"/>
</dbReference>
<comment type="caution">
    <text evidence="4">The sequence shown here is derived from an EMBL/GenBank/DDBJ whole genome shotgun (WGS) entry which is preliminary data.</text>
</comment>
<accession>A0A9D9EI72</accession>
<sequence length="196" mass="21625">MEKITVRDARKEDAADIARLIVLAWPVEEFLAMQEGLTLEGFTKVIQSFVEDSTTLYGYNFTKVAVLSSPGAEDRIVGAMNGYDGAMYHTLKKPVSDALKSRFASGGDFDKVEETGPGEFYLDSAAVDPSMRSRGIGSMLFDAMMQRAAGSGFRTVGLIVDEDKPKAEALYLRLGFSTVGYRDFLGHRMKHMQKNI</sequence>
<gene>
    <name evidence="4" type="ORF">IAC29_02215</name>
</gene>
<dbReference type="EMBL" id="JADIMQ010000032">
    <property type="protein sequence ID" value="MBO8448069.1"/>
    <property type="molecule type" value="Genomic_DNA"/>
</dbReference>
<dbReference type="Pfam" id="PF00583">
    <property type="entry name" value="Acetyltransf_1"/>
    <property type="match status" value="1"/>
</dbReference>
<evidence type="ECO:0000259" key="3">
    <source>
        <dbReference type="PROSITE" id="PS51186"/>
    </source>
</evidence>
<dbReference type="CDD" id="cd04301">
    <property type="entry name" value="NAT_SF"/>
    <property type="match status" value="1"/>
</dbReference>
<keyword evidence="2" id="KW-0012">Acyltransferase</keyword>
<evidence type="ECO:0000256" key="2">
    <source>
        <dbReference type="ARBA" id="ARBA00023315"/>
    </source>
</evidence>
<organism evidence="4 5">
    <name type="scientific">Candidatus Cryptobacteroides merdigallinarum</name>
    <dbReference type="NCBI Taxonomy" id="2840770"/>
    <lineage>
        <taxon>Bacteria</taxon>
        <taxon>Pseudomonadati</taxon>
        <taxon>Bacteroidota</taxon>
        <taxon>Bacteroidia</taxon>
        <taxon>Bacteroidales</taxon>
        <taxon>Candidatus Cryptobacteroides</taxon>
    </lineage>
</organism>
<dbReference type="PROSITE" id="PS51186">
    <property type="entry name" value="GNAT"/>
    <property type="match status" value="1"/>
</dbReference>
<protein>
    <submittedName>
        <fullName evidence="4">GNAT family N-acetyltransferase</fullName>
    </submittedName>
</protein>
<name>A0A9D9EI72_9BACT</name>
<dbReference type="GO" id="GO:0016747">
    <property type="term" value="F:acyltransferase activity, transferring groups other than amino-acyl groups"/>
    <property type="evidence" value="ECO:0007669"/>
    <property type="project" value="InterPro"/>
</dbReference>
<proteinExistence type="predicted"/>
<dbReference type="PANTHER" id="PTHR43420">
    <property type="entry name" value="ACETYLTRANSFERASE"/>
    <property type="match status" value="1"/>
</dbReference>